<dbReference type="OrthoDB" id="2220917at2"/>
<keyword evidence="1" id="KW-0472">Membrane</keyword>
<keyword evidence="3" id="KW-1185">Reference proteome</keyword>
<evidence type="ECO:0008006" key="4">
    <source>
        <dbReference type="Google" id="ProtNLM"/>
    </source>
</evidence>
<comment type="caution">
    <text evidence="2">The sequence shown here is derived from an EMBL/GenBank/DDBJ whole genome shotgun (WGS) entry which is preliminary data.</text>
</comment>
<dbReference type="EMBL" id="PDKW01000036">
    <property type="protein sequence ID" value="PGH59345.1"/>
    <property type="molecule type" value="Genomic_DNA"/>
</dbReference>
<protein>
    <recommendedName>
        <fullName evidence="4">DUF2142 domain-containing protein</fullName>
    </recommendedName>
</protein>
<feature type="transmembrane region" description="Helical" evidence="1">
    <location>
        <begin position="254"/>
        <end position="272"/>
    </location>
</feature>
<reference evidence="3" key="1">
    <citation type="submission" date="2017-10" db="EMBL/GenBank/DDBJ databases">
        <authorList>
            <person name="Kravchenko I.K."/>
            <person name="Grouzdev D.S."/>
        </authorList>
    </citation>
    <scope>NUCLEOTIDE SEQUENCE [LARGE SCALE GENOMIC DNA]</scope>
    <source>
        <strain evidence="3">B2</strain>
    </source>
</reference>
<name>A0A2B8BNB3_9PROT</name>
<evidence type="ECO:0000313" key="2">
    <source>
        <dbReference type="EMBL" id="PGH59345.1"/>
    </source>
</evidence>
<accession>A0A2B8BNB3</accession>
<dbReference type="Proteomes" id="UP000225379">
    <property type="component" value="Unassembled WGS sequence"/>
</dbReference>
<evidence type="ECO:0000313" key="3">
    <source>
        <dbReference type="Proteomes" id="UP000225379"/>
    </source>
</evidence>
<dbReference type="RefSeq" id="WP_098734694.1">
    <property type="nucleotide sequence ID" value="NZ_PDKW01000036.1"/>
</dbReference>
<feature type="transmembrane region" description="Helical" evidence="1">
    <location>
        <begin position="333"/>
        <end position="353"/>
    </location>
</feature>
<evidence type="ECO:0000256" key="1">
    <source>
        <dbReference type="SAM" id="Phobius"/>
    </source>
</evidence>
<dbReference type="InterPro" id="IPR018674">
    <property type="entry name" value="DUF2142_membrane"/>
</dbReference>
<organism evidence="2 3">
    <name type="scientific">Azospirillum palustre</name>
    <dbReference type="NCBI Taxonomy" id="2044885"/>
    <lineage>
        <taxon>Bacteria</taxon>
        <taxon>Pseudomonadati</taxon>
        <taxon>Pseudomonadota</taxon>
        <taxon>Alphaproteobacteria</taxon>
        <taxon>Rhodospirillales</taxon>
        <taxon>Azospirillaceae</taxon>
        <taxon>Azospirillum</taxon>
    </lineage>
</organism>
<feature type="transmembrane region" description="Helical" evidence="1">
    <location>
        <begin position="365"/>
        <end position="390"/>
    </location>
</feature>
<dbReference type="Pfam" id="PF09913">
    <property type="entry name" value="DUF2142"/>
    <property type="match status" value="1"/>
</dbReference>
<feature type="transmembrane region" description="Helical" evidence="1">
    <location>
        <begin position="452"/>
        <end position="475"/>
    </location>
</feature>
<dbReference type="AlphaFoldDB" id="A0A2B8BNB3"/>
<keyword evidence="1" id="KW-1133">Transmembrane helix</keyword>
<feature type="transmembrane region" description="Helical" evidence="1">
    <location>
        <begin position="189"/>
        <end position="206"/>
    </location>
</feature>
<proteinExistence type="predicted"/>
<gene>
    <name evidence="2" type="ORF">CRT60_01605</name>
</gene>
<sequence>MQRIGPFLFAVLATISAFFLVWSLPPFQTADEPAHIYRANMITHGYWVAAKVQTDGRIAAGGPSDVAIIEAYFPFHHVPFKPDERANLEDFAKSFTARWDGRVFNVAAENTAPYPPFFYLPQAAAIALGKAIDLPVVQTLYLARAANALTCIVVGFFALLLAGRAHLPLFAVLLLPMSVSLYASMSQDGLVITVTALGIAFLARALSEGRPLRSAEVWASAVCFALVGMTKQPYALLCLMPLAVPAERAAVKRLAVAASLAAAVGWAVWMALAVQTPLIRQDAPTDAMGQLRFLLDNPLAVLTIAVKTFQVWGDEYYQQFVGILGWVDTRLPKPYYAAAYLVLLLSFLPLLLGRRAADWYSGAPARASAVTAAVVLAAGALLFGALYMVWTPVGQLWVDGVQGRYFLPLAALLPLAFAGSRQEPGFGGPAGGWSSGGWSAGMTGVLERGLTWMVWLFPIVSILVVQRTVILRYYLD</sequence>
<keyword evidence="1" id="KW-0812">Transmembrane</keyword>